<keyword evidence="2" id="KW-0436">Ligase</keyword>
<sequence length="429" mass="46984">MKITPLQNWLAHKLGVSGSSLNRETLEQYQLQKLRQTMELAVQHSSFYRKKLGGRGTLANLASLKDLPFTTAADIRQNPLRFLCVSQDEISRVVTLTSSGTTGEPKRLYFTKQDQELTIDFFQIGMSTLVGPGDTVLILLPGQLPGSVGDLLAQGLARLGVRAIPHGLLTDPNQTRQIILEQGVNALVGIPTQVLALARYPLPLKSVLLSADYVPRAISRELAQSWGCQVFSHYGMTEMGLGGGVECAALAGYHLREADLYFEIINPDTGQVVPEGETGEVVFTTLTRRGMPLIRYRTGDLARFIPEPCPCGSMLRRMGQVKGRVAGTCQLAGGRLRLWELDEALFPVTGLLNFTVTLSRTNHRDRLTIVVQMADGMNGSMQEVVRAALDTVPTIQRATRQGSLEICLEILPRGGALQSTTAKRLIKHL</sequence>
<dbReference type="OrthoDB" id="580775at2"/>
<name>A0A1M6S0R9_9FIRM</name>
<protein>
    <submittedName>
        <fullName evidence="2">Phenylacetate-coenzyme A ligase PaaK, adenylate-forming domain family</fullName>
    </submittedName>
</protein>
<dbReference type="SUPFAM" id="SSF56801">
    <property type="entry name" value="Acetyl-CoA synthetase-like"/>
    <property type="match status" value="1"/>
</dbReference>
<dbReference type="STRING" id="1121421.SAMN02745123_01668"/>
<reference evidence="3" key="1">
    <citation type="submission" date="2016-11" db="EMBL/GenBank/DDBJ databases">
        <authorList>
            <person name="Varghese N."/>
            <person name="Submissions S."/>
        </authorList>
    </citation>
    <scope>NUCLEOTIDE SEQUENCE [LARGE SCALE GENOMIC DNA]</scope>
    <source>
        <strain evidence="3">DSM 10349</strain>
    </source>
</reference>
<dbReference type="EMBL" id="FRAR01000012">
    <property type="protein sequence ID" value="SHK38412.1"/>
    <property type="molecule type" value="Genomic_DNA"/>
</dbReference>
<proteinExistence type="predicted"/>
<evidence type="ECO:0000313" key="2">
    <source>
        <dbReference type="EMBL" id="SHK38412.1"/>
    </source>
</evidence>
<dbReference type="Pfam" id="PF00501">
    <property type="entry name" value="AMP-binding"/>
    <property type="match status" value="1"/>
</dbReference>
<gene>
    <name evidence="2" type="ORF">SAMN02745123_01668</name>
</gene>
<dbReference type="NCBIfam" id="NF045666">
    <property type="entry name" value="DVU1553_fam_AMP"/>
    <property type="match status" value="1"/>
</dbReference>
<dbReference type="InterPro" id="IPR000873">
    <property type="entry name" value="AMP-dep_synth/lig_dom"/>
</dbReference>
<accession>A0A1M6S0R9</accession>
<dbReference type="GO" id="GO:0016874">
    <property type="term" value="F:ligase activity"/>
    <property type="evidence" value="ECO:0007669"/>
    <property type="project" value="UniProtKB-KW"/>
</dbReference>
<dbReference type="RefSeq" id="WP_072912985.1">
    <property type="nucleotide sequence ID" value="NZ_FRAR01000012.1"/>
</dbReference>
<evidence type="ECO:0000259" key="1">
    <source>
        <dbReference type="Pfam" id="PF00501"/>
    </source>
</evidence>
<dbReference type="Gene3D" id="3.40.50.12780">
    <property type="entry name" value="N-terminal domain of ligase-like"/>
    <property type="match status" value="1"/>
</dbReference>
<dbReference type="InterPro" id="IPR042099">
    <property type="entry name" value="ANL_N_sf"/>
</dbReference>
<dbReference type="PANTHER" id="PTHR43845">
    <property type="entry name" value="BLR5969 PROTEIN"/>
    <property type="match status" value="1"/>
</dbReference>
<organism evidence="2 3">
    <name type="scientific">Desulforamulus aeronauticus DSM 10349</name>
    <dbReference type="NCBI Taxonomy" id="1121421"/>
    <lineage>
        <taxon>Bacteria</taxon>
        <taxon>Bacillati</taxon>
        <taxon>Bacillota</taxon>
        <taxon>Clostridia</taxon>
        <taxon>Eubacteriales</taxon>
        <taxon>Peptococcaceae</taxon>
        <taxon>Desulforamulus</taxon>
    </lineage>
</organism>
<evidence type="ECO:0000313" key="3">
    <source>
        <dbReference type="Proteomes" id="UP000183997"/>
    </source>
</evidence>
<keyword evidence="3" id="KW-1185">Reference proteome</keyword>
<dbReference type="PANTHER" id="PTHR43845:SF1">
    <property type="entry name" value="BLR5969 PROTEIN"/>
    <property type="match status" value="1"/>
</dbReference>
<feature type="domain" description="AMP-dependent synthetase/ligase" evidence="1">
    <location>
        <begin position="94"/>
        <end position="283"/>
    </location>
</feature>
<dbReference type="AlphaFoldDB" id="A0A1M6S0R9"/>
<dbReference type="Proteomes" id="UP000183997">
    <property type="component" value="Unassembled WGS sequence"/>
</dbReference>